<feature type="region of interest" description="Disordered" evidence="1">
    <location>
        <begin position="45"/>
        <end position="140"/>
    </location>
</feature>
<feature type="compositionally biased region" description="Pro residues" evidence="1">
    <location>
        <begin position="167"/>
        <end position="176"/>
    </location>
</feature>
<evidence type="ECO:0000256" key="1">
    <source>
        <dbReference type="SAM" id="MobiDB-lite"/>
    </source>
</evidence>
<name>A0A2G8RWM4_9APHY</name>
<evidence type="ECO:0000313" key="3">
    <source>
        <dbReference type="Proteomes" id="UP000230002"/>
    </source>
</evidence>
<sequence length="419" mass="45067">MAEQQQPAAVAAYDRASPAKKRKLMHAPEGFEVIKSCSAKAPARKFASAFNDPKRSKMTPKDSALRLKGPSKPAAFQSPSAGPSKRPSLRVLYPPTLLPDPPQAGPSKVPPAPPPPGKSVAVRPMKPPSFPSTSSSASKFTLKNHIPVLAPKKSLVAKPKASIQEFRPPPPPPAVPPKTGRSISAIQPLPPPLPRKGPPLPDASKLKTISTTRVALATDPRTESGTSEILALQLGQAVSSYIPPAQRELNRGLGQSPEKASKAKSAKYIRGGLADRTQRLFAQQNTRLALWYKDMELQVQRPEAHTPVAPDLCLRIFEVAHVTSIASLQRSQNVPRLSIVKCAKIVGGRTTGDLTVLLDFGFPGSASAKAHTLDEVKEGRDLQIWAPWNSSDSGAEELRRFGALPRDGTTLFCTRFRIV</sequence>
<feature type="compositionally biased region" description="Pro residues" evidence="1">
    <location>
        <begin position="188"/>
        <end position="201"/>
    </location>
</feature>
<feature type="region of interest" description="Disordered" evidence="1">
    <location>
        <begin position="153"/>
        <end position="207"/>
    </location>
</feature>
<accession>A0A2G8RWM4</accession>
<reference evidence="2 3" key="1">
    <citation type="journal article" date="2015" name="Sci. Rep.">
        <title>Chromosome-level genome map provides insights into diverse defense mechanisms in the medicinal fungus Ganoderma sinense.</title>
        <authorList>
            <person name="Zhu Y."/>
            <person name="Xu J."/>
            <person name="Sun C."/>
            <person name="Zhou S."/>
            <person name="Xu H."/>
            <person name="Nelson D.R."/>
            <person name="Qian J."/>
            <person name="Song J."/>
            <person name="Luo H."/>
            <person name="Xiang L."/>
            <person name="Li Y."/>
            <person name="Xu Z."/>
            <person name="Ji A."/>
            <person name="Wang L."/>
            <person name="Lu S."/>
            <person name="Hayward A."/>
            <person name="Sun W."/>
            <person name="Li X."/>
            <person name="Schwartz D.C."/>
            <person name="Wang Y."/>
            <person name="Chen S."/>
        </authorList>
    </citation>
    <scope>NUCLEOTIDE SEQUENCE [LARGE SCALE GENOMIC DNA]</scope>
    <source>
        <strain evidence="2 3">ZZ0214-1</strain>
    </source>
</reference>
<feature type="compositionally biased region" description="Basic and acidic residues" evidence="1">
    <location>
        <begin position="52"/>
        <end position="65"/>
    </location>
</feature>
<feature type="compositionally biased region" description="Low complexity" evidence="1">
    <location>
        <begin position="131"/>
        <end position="140"/>
    </location>
</feature>
<dbReference type="STRING" id="1077348.A0A2G8RWM4"/>
<feature type="region of interest" description="Disordered" evidence="1">
    <location>
        <begin position="1"/>
        <end position="21"/>
    </location>
</feature>
<dbReference type="AlphaFoldDB" id="A0A2G8RWM4"/>
<dbReference type="Proteomes" id="UP000230002">
    <property type="component" value="Unassembled WGS sequence"/>
</dbReference>
<protein>
    <submittedName>
        <fullName evidence="2">Uncharacterized protein</fullName>
    </submittedName>
</protein>
<keyword evidence="3" id="KW-1185">Reference proteome</keyword>
<feature type="compositionally biased region" description="Pro residues" evidence="1">
    <location>
        <begin position="96"/>
        <end position="117"/>
    </location>
</feature>
<dbReference type="OrthoDB" id="3215163at2759"/>
<comment type="caution">
    <text evidence="2">The sequence shown here is derived from an EMBL/GenBank/DDBJ whole genome shotgun (WGS) entry which is preliminary data.</text>
</comment>
<proteinExistence type="predicted"/>
<gene>
    <name evidence="2" type="ORF">GSI_11666</name>
</gene>
<organism evidence="2 3">
    <name type="scientific">Ganoderma sinense ZZ0214-1</name>
    <dbReference type="NCBI Taxonomy" id="1077348"/>
    <lineage>
        <taxon>Eukaryota</taxon>
        <taxon>Fungi</taxon>
        <taxon>Dikarya</taxon>
        <taxon>Basidiomycota</taxon>
        <taxon>Agaricomycotina</taxon>
        <taxon>Agaricomycetes</taxon>
        <taxon>Polyporales</taxon>
        <taxon>Polyporaceae</taxon>
        <taxon>Ganoderma</taxon>
    </lineage>
</organism>
<dbReference type="EMBL" id="AYKW01000045">
    <property type="protein sequence ID" value="PIL25913.1"/>
    <property type="molecule type" value="Genomic_DNA"/>
</dbReference>
<evidence type="ECO:0000313" key="2">
    <source>
        <dbReference type="EMBL" id="PIL25913.1"/>
    </source>
</evidence>